<reference evidence="1" key="1">
    <citation type="submission" date="2021-01" db="EMBL/GenBank/DDBJ databases">
        <title>Whole genome shotgun sequence of Planotetraspora thailandica NBRC 104271.</title>
        <authorList>
            <person name="Komaki H."/>
            <person name="Tamura T."/>
        </authorList>
    </citation>
    <scope>NUCLEOTIDE SEQUENCE</scope>
    <source>
        <strain evidence="1">NBRC 104271</strain>
    </source>
</reference>
<dbReference type="RefSeq" id="WP_203942212.1">
    <property type="nucleotide sequence ID" value="NZ_BOOR01000004.1"/>
</dbReference>
<keyword evidence="2" id="KW-1185">Reference proteome</keyword>
<evidence type="ECO:0000313" key="2">
    <source>
        <dbReference type="Proteomes" id="UP000605992"/>
    </source>
</evidence>
<comment type="caution">
    <text evidence="1">The sequence shown here is derived from an EMBL/GenBank/DDBJ whole genome shotgun (WGS) entry which is preliminary data.</text>
</comment>
<dbReference type="Proteomes" id="UP000605992">
    <property type="component" value="Unassembled WGS sequence"/>
</dbReference>
<gene>
    <name evidence="1" type="ORF">Pth03_02740</name>
</gene>
<evidence type="ECO:0000313" key="1">
    <source>
        <dbReference type="EMBL" id="GII51885.1"/>
    </source>
</evidence>
<protein>
    <submittedName>
        <fullName evidence="1">Uncharacterized protein</fullName>
    </submittedName>
</protein>
<dbReference type="AlphaFoldDB" id="A0A8J3V8B5"/>
<name>A0A8J3V8B5_9ACTN</name>
<dbReference type="InterPro" id="IPR045730">
    <property type="entry name" value="DUF6084"/>
</dbReference>
<accession>A0A8J3V8B5</accession>
<proteinExistence type="predicted"/>
<dbReference type="Pfam" id="PF19562">
    <property type="entry name" value="DUF6084"/>
    <property type="match status" value="1"/>
</dbReference>
<sequence>MNSCDPTPAHEPAFECLNAQPEPYAASPTMTFRLRVTDPEPVHGILLHCQIRIEPQRRRYGPDEARLLSDLFGEPSRWGETLKPLQLAAVSVMVPAFTGSTEIDVPVPLSYDLEVAAGKYFAALDDGEIPLLLLFSGTVFTRTPGGFAVRQVPWHCETRHRLPVAAWRELMDRYFPGTGWLMLRRDTLRALHRYKTDHAAPTWDDTITMLLNEARGLREAGK</sequence>
<dbReference type="EMBL" id="BOOR01000004">
    <property type="protein sequence ID" value="GII51885.1"/>
    <property type="molecule type" value="Genomic_DNA"/>
</dbReference>
<organism evidence="1 2">
    <name type="scientific">Planotetraspora thailandica</name>
    <dbReference type="NCBI Taxonomy" id="487172"/>
    <lineage>
        <taxon>Bacteria</taxon>
        <taxon>Bacillati</taxon>
        <taxon>Actinomycetota</taxon>
        <taxon>Actinomycetes</taxon>
        <taxon>Streptosporangiales</taxon>
        <taxon>Streptosporangiaceae</taxon>
        <taxon>Planotetraspora</taxon>
    </lineage>
</organism>